<evidence type="ECO:0000256" key="6">
    <source>
        <dbReference type="SAM" id="MobiDB-lite"/>
    </source>
</evidence>
<accession>A0ABP1S1B2</accession>
<evidence type="ECO:0000256" key="2">
    <source>
        <dbReference type="ARBA" id="ARBA00022737"/>
    </source>
</evidence>
<gene>
    <name evidence="8" type="ORF">ODALV1_LOCUS28339</name>
</gene>
<feature type="compositionally biased region" description="Low complexity" evidence="6">
    <location>
        <begin position="172"/>
        <end position="183"/>
    </location>
</feature>
<evidence type="ECO:0000256" key="4">
    <source>
        <dbReference type="ARBA" id="ARBA00022833"/>
    </source>
</evidence>
<dbReference type="SMART" id="SM00355">
    <property type="entry name" value="ZnF_C2H2"/>
    <property type="match status" value="14"/>
</dbReference>
<name>A0ABP1S1B2_9HEXA</name>
<feature type="domain" description="C2H2-type" evidence="7">
    <location>
        <begin position="787"/>
        <end position="815"/>
    </location>
</feature>
<dbReference type="InterPro" id="IPR013087">
    <property type="entry name" value="Znf_C2H2_type"/>
</dbReference>
<feature type="domain" description="C2H2-type" evidence="7">
    <location>
        <begin position="853"/>
        <end position="880"/>
    </location>
</feature>
<proteinExistence type="predicted"/>
<keyword evidence="9" id="KW-1185">Reference proteome</keyword>
<feature type="region of interest" description="Disordered" evidence="6">
    <location>
        <begin position="413"/>
        <end position="453"/>
    </location>
</feature>
<feature type="region of interest" description="Disordered" evidence="6">
    <location>
        <begin position="162"/>
        <end position="207"/>
    </location>
</feature>
<feature type="domain" description="C2H2-type" evidence="7">
    <location>
        <begin position="389"/>
        <end position="416"/>
    </location>
</feature>
<organism evidence="8 9">
    <name type="scientific">Orchesella dallaii</name>
    <dbReference type="NCBI Taxonomy" id="48710"/>
    <lineage>
        <taxon>Eukaryota</taxon>
        <taxon>Metazoa</taxon>
        <taxon>Ecdysozoa</taxon>
        <taxon>Arthropoda</taxon>
        <taxon>Hexapoda</taxon>
        <taxon>Collembola</taxon>
        <taxon>Entomobryomorpha</taxon>
        <taxon>Entomobryoidea</taxon>
        <taxon>Orchesellidae</taxon>
        <taxon>Orchesellinae</taxon>
        <taxon>Orchesella</taxon>
    </lineage>
</organism>
<dbReference type="Pfam" id="PF00096">
    <property type="entry name" value="zf-C2H2"/>
    <property type="match status" value="3"/>
</dbReference>
<feature type="domain" description="C2H2-type" evidence="7">
    <location>
        <begin position="700"/>
        <end position="723"/>
    </location>
</feature>
<comment type="caution">
    <text evidence="8">The sequence shown here is derived from an EMBL/GenBank/DDBJ whole genome shotgun (WGS) entry which is preliminary data.</text>
</comment>
<evidence type="ECO:0000313" key="9">
    <source>
        <dbReference type="Proteomes" id="UP001642540"/>
    </source>
</evidence>
<keyword evidence="3 5" id="KW-0863">Zinc-finger</keyword>
<feature type="domain" description="C2H2-type" evidence="7">
    <location>
        <begin position="958"/>
        <end position="987"/>
    </location>
</feature>
<evidence type="ECO:0000313" key="8">
    <source>
        <dbReference type="EMBL" id="CAL8140582.1"/>
    </source>
</evidence>
<dbReference type="SUPFAM" id="SSF57667">
    <property type="entry name" value="beta-beta-alpha zinc fingers"/>
    <property type="match status" value="3"/>
</dbReference>
<dbReference type="Gene3D" id="3.30.160.60">
    <property type="entry name" value="Classic Zinc Finger"/>
    <property type="match status" value="6"/>
</dbReference>
<reference evidence="8 9" key="1">
    <citation type="submission" date="2024-08" db="EMBL/GenBank/DDBJ databases">
        <authorList>
            <person name="Cucini C."/>
            <person name="Frati F."/>
        </authorList>
    </citation>
    <scope>NUCLEOTIDE SEQUENCE [LARGE SCALE GENOMIC DNA]</scope>
</reference>
<protein>
    <recommendedName>
        <fullName evidence="7">C2H2-type domain-containing protein</fullName>
    </recommendedName>
</protein>
<keyword evidence="1" id="KW-0479">Metal-binding</keyword>
<feature type="compositionally biased region" description="Basic and acidic residues" evidence="6">
    <location>
        <begin position="413"/>
        <end position="439"/>
    </location>
</feature>
<dbReference type="PANTHER" id="PTHR24379">
    <property type="entry name" value="KRAB AND ZINC FINGER DOMAIN-CONTAINING"/>
    <property type="match status" value="1"/>
</dbReference>
<dbReference type="PANTHER" id="PTHR24379:SF121">
    <property type="entry name" value="C2H2-TYPE DOMAIN-CONTAINING PROTEIN"/>
    <property type="match status" value="1"/>
</dbReference>
<evidence type="ECO:0000256" key="1">
    <source>
        <dbReference type="ARBA" id="ARBA00022723"/>
    </source>
</evidence>
<sequence>MGAKTPQNKYRNSLCILCYKSATIAMSSSHSSGSSESSRFISVLCRHLQISSNFRAKQVFDPDLTVMCEDCALFCSSFSQLYFQLECIQLKLNWKLKKMLEMMICAGRVSSRYQSFCKQFEVSVGGDEDVNELEKHRDKVLAFRKLIIKTCKRKLKNSQPQVKLTRSDAAKSSISSLSPSTSSQIKTENFSSPPPRQPPTKLSATAVTSTMDQKPCRCVFREYSTQTQPQSQNPEEKIISSFYLLTFHALLSLASIKTSLPSCEANFNNLLFIDEDFSSEVDDYGAQDEDDVISLSQSEDEDIMQEPAPTLEEHEEREENYIQKDIPIVKTIDNVLSINQEPMIFDKVVTEKDNPNPVIPKKEVLAIQPLTSEPDSSLYSSRSSLRALLKCKECSKTFTNQYSLSLHQKFHEEMKSRMTPEEKNDKDRIQSGRRGEDVKNNLQNDSEEESECEFDDIWSLESKKIAANQNDPLKLSEDLCLLGGKTTSKDELQSSSAEDELQSWSGEDDSIDSSSSEDEDEEKILKTPLASKKTNAKLGKGNIRSADIPPTTCEQCGFTFECEAAVEKHRVMEHNIKDYVWCPICCRMYPGFPKYFKHRTKHKGGTEKRKCYIHANLLNSQIHQFPFPKSKSLPYLFCPEEGCYEVFAFKQYLDVHLKTHGIWRCTYCLKDFGKAHDFAWHEITEHKKIQQEEPLSDQGFQCTRCDRKFDRKNFMISHFLHKHLDIPAPAIQNIEKMEENPKESVRDEDKKQCPVCSRTFLPNCTEISVKLHMKWHDVEGMDPSEISTCRICNAPFKLPHLLSMHLKTVHLLKKPHECPQCPSKFKCSSLLRLHLKKVHKESVDSAALFKGKFKCDICGERFGFEGNLKQHKKIHGRNNGASGISKGSYFQPGNFKCDKCDDERVFLTKMKLYMHQRNMHMKPKQTWCCDKCGNVFKSKQKLEQHESYRHTDPNDWKFVCSVEGCGRKCFSKQKLGEHLRTHTKECPFICDFCGKKFRYRQYLRAHLLKLHGPSAAATLPGRKYFKPFNQREEEKEAELDL</sequence>
<evidence type="ECO:0000256" key="3">
    <source>
        <dbReference type="ARBA" id="ARBA00022771"/>
    </source>
</evidence>
<dbReference type="EMBL" id="CAXLJM020000138">
    <property type="protein sequence ID" value="CAL8140582.1"/>
    <property type="molecule type" value="Genomic_DNA"/>
</dbReference>
<dbReference type="InterPro" id="IPR036236">
    <property type="entry name" value="Znf_C2H2_sf"/>
</dbReference>
<feature type="region of interest" description="Disordered" evidence="6">
    <location>
        <begin position="490"/>
        <end position="528"/>
    </location>
</feature>
<evidence type="ECO:0000256" key="5">
    <source>
        <dbReference type="PROSITE-ProRule" id="PRU00042"/>
    </source>
</evidence>
<dbReference type="Proteomes" id="UP001642540">
    <property type="component" value="Unassembled WGS sequence"/>
</dbReference>
<keyword evidence="2" id="KW-0677">Repeat</keyword>
<feature type="domain" description="C2H2-type" evidence="7">
    <location>
        <begin position="816"/>
        <end position="844"/>
    </location>
</feature>
<feature type="domain" description="C2H2-type" evidence="7">
    <location>
        <begin position="927"/>
        <end position="955"/>
    </location>
</feature>
<dbReference type="PROSITE" id="PS00028">
    <property type="entry name" value="ZINC_FINGER_C2H2_1"/>
    <property type="match status" value="10"/>
</dbReference>
<feature type="domain" description="C2H2-type" evidence="7">
    <location>
        <begin position="988"/>
        <end position="1011"/>
    </location>
</feature>
<keyword evidence="4" id="KW-0862">Zinc</keyword>
<dbReference type="PROSITE" id="PS50157">
    <property type="entry name" value="ZINC_FINGER_C2H2_2"/>
    <property type="match status" value="8"/>
</dbReference>
<evidence type="ECO:0000259" key="7">
    <source>
        <dbReference type="PROSITE" id="PS50157"/>
    </source>
</evidence>
<feature type="compositionally biased region" description="Acidic residues" evidence="6">
    <location>
        <begin position="497"/>
        <end position="522"/>
    </location>
</feature>